<accession>A0ACB9H1T0</accession>
<gene>
    <name evidence="1" type="ORF">L2E82_02294</name>
</gene>
<reference evidence="1 2" key="2">
    <citation type="journal article" date="2022" name="Mol. Ecol. Resour.">
        <title>The genomes of chicory, endive, great burdock and yacon provide insights into Asteraceae paleo-polyploidization history and plant inulin production.</title>
        <authorList>
            <person name="Fan W."/>
            <person name="Wang S."/>
            <person name="Wang H."/>
            <person name="Wang A."/>
            <person name="Jiang F."/>
            <person name="Liu H."/>
            <person name="Zhao H."/>
            <person name="Xu D."/>
            <person name="Zhang Y."/>
        </authorList>
    </citation>
    <scope>NUCLEOTIDE SEQUENCE [LARGE SCALE GENOMIC DNA]</scope>
    <source>
        <strain evidence="2">cv. Punajuju</strain>
        <tissue evidence="1">Leaves</tissue>
    </source>
</reference>
<dbReference type="EMBL" id="CM042009">
    <property type="protein sequence ID" value="KAI3789497.1"/>
    <property type="molecule type" value="Genomic_DNA"/>
</dbReference>
<sequence>MLQILSCKDCTVQHLLEPVSILRKGCRFSQSAAALHEFKYLYIGMGGEDTKLYWLGRMFEFIDVGKNRKIIFKEQACEVTFIESDIDQDLYINEQEFGASLMPAMGNLSTDEVSLC</sequence>
<reference evidence="2" key="1">
    <citation type="journal article" date="2022" name="Mol. Ecol. Resour.">
        <title>The genomes of chicory, endive, great burdock and yacon provide insights into Asteraceae palaeo-polyploidization history and plant inulin production.</title>
        <authorList>
            <person name="Fan W."/>
            <person name="Wang S."/>
            <person name="Wang H."/>
            <person name="Wang A."/>
            <person name="Jiang F."/>
            <person name="Liu H."/>
            <person name="Zhao H."/>
            <person name="Xu D."/>
            <person name="Zhang Y."/>
        </authorList>
    </citation>
    <scope>NUCLEOTIDE SEQUENCE [LARGE SCALE GENOMIC DNA]</scope>
    <source>
        <strain evidence="2">cv. Punajuju</strain>
    </source>
</reference>
<organism evidence="1 2">
    <name type="scientific">Cichorium intybus</name>
    <name type="common">Chicory</name>
    <dbReference type="NCBI Taxonomy" id="13427"/>
    <lineage>
        <taxon>Eukaryota</taxon>
        <taxon>Viridiplantae</taxon>
        <taxon>Streptophyta</taxon>
        <taxon>Embryophyta</taxon>
        <taxon>Tracheophyta</taxon>
        <taxon>Spermatophyta</taxon>
        <taxon>Magnoliopsida</taxon>
        <taxon>eudicotyledons</taxon>
        <taxon>Gunneridae</taxon>
        <taxon>Pentapetalae</taxon>
        <taxon>asterids</taxon>
        <taxon>campanulids</taxon>
        <taxon>Asterales</taxon>
        <taxon>Asteraceae</taxon>
        <taxon>Cichorioideae</taxon>
        <taxon>Cichorieae</taxon>
        <taxon>Cichoriinae</taxon>
        <taxon>Cichorium</taxon>
    </lineage>
</organism>
<dbReference type="Proteomes" id="UP001055811">
    <property type="component" value="Linkage Group LG01"/>
</dbReference>
<protein>
    <submittedName>
        <fullName evidence="1">Uncharacterized protein</fullName>
    </submittedName>
</protein>
<proteinExistence type="predicted"/>
<evidence type="ECO:0000313" key="2">
    <source>
        <dbReference type="Proteomes" id="UP001055811"/>
    </source>
</evidence>
<comment type="caution">
    <text evidence="1">The sequence shown here is derived from an EMBL/GenBank/DDBJ whole genome shotgun (WGS) entry which is preliminary data.</text>
</comment>
<keyword evidence="2" id="KW-1185">Reference proteome</keyword>
<name>A0ACB9H1T0_CICIN</name>
<evidence type="ECO:0000313" key="1">
    <source>
        <dbReference type="EMBL" id="KAI3789497.1"/>
    </source>
</evidence>